<keyword evidence="1 4" id="KW-0808">Transferase</keyword>
<reference evidence="4 5" key="1">
    <citation type="submission" date="2020-04" db="EMBL/GenBank/DDBJ databases">
        <authorList>
            <person name="Zhang R."/>
            <person name="Schippers A."/>
        </authorList>
    </citation>
    <scope>NUCLEOTIDE SEQUENCE [LARGE SCALE GENOMIC DNA]</scope>
    <source>
        <strain evidence="4 5">DSM 109850</strain>
    </source>
</reference>
<comment type="caution">
    <text evidence="4">The sequence shown here is derived from an EMBL/GenBank/DDBJ whole genome shotgun (WGS) entry which is preliminary data.</text>
</comment>
<keyword evidence="5" id="KW-1185">Reference proteome</keyword>
<organism evidence="4 5">
    <name type="scientific">Sulfobacillus harzensis</name>
    <dbReference type="NCBI Taxonomy" id="2729629"/>
    <lineage>
        <taxon>Bacteria</taxon>
        <taxon>Bacillati</taxon>
        <taxon>Bacillota</taxon>
        <taxon>Clostridia</taxon>
        <taxon>Eubacteriales</taxon>
        <taxon>Clostridiales Family XVII. Incertae Sedis</taxon>
        <taxon>Sulfobacillus</taxon>
    </lineage>
</organism>
<dbReference type="Proteomes" id="UP000533476">
    <property type="component" value="Unassembled WGS sequence"/>
</dbReference>
<evidence type="ECO:0000313" key="5">
    <source>
        <dbReference type="Proteomes" id="UP000533476"/>
    </source>
</evidence>
<evidence type="ECO:0000256" key="2">
    <source>
        <dbReference type="ARBA" id="ARBA00023315"/>
    </source>
</evidence>
<dbReference type="InterPro" id="IPR000182">
    <property type="entry name" value="GNAT_dom"/>
</dbReference>
<evidence type="ECO:0000313" key="4">
    <source>
        <dbReference type="EMBL" id="NMP21462.1"/>
    </source>
</evidence>
<dbReference type="PANTHER" id="PTHR43877">
    <property type="entry name" value="AMINOALKYLPHOSPHONATE N-ACETYLTRANSFERASE-RELATED-RELATED"/>
    <property type="match status" value="1"/>
</dbReference>
<dbReference type="AlphaFoldDB" id="A0A7Y0L1B3"/>
<evidence type="ECO:0000259" key="3">
    <source>
        <dbReference type="PROSITE" id="PS51186"/>
    </source>
</evidence>
<feature type="domain" description="N-acetyltransferase" evidence="3">
    <location>
        <begin position="151"/>
        <end position="286"/>
    </location>
</feature>
<dbReference type="PROSITE" id="PS51186">
    <property type="entry name" value="GNAT"/>
    <property type="match status" value="1"/>
</dbReference>
<protein>
    <submittedName>
        <fullName evidence="4">GNAT family N-acetyltransferase</fullName>
    </submittedName>
</protein>
<name>A0A7Y0L1B3_9FIRM</name>
<dbReference type="InterPro" id="IPR050832">
    <property type="entry name" value="Bact_Acetyltransf"/>
</dbReference>
<gene>
    <name evidence="4" type="ORF">HIJ39_03700</name>
</gene>
<dbReference type="InterPro" id="IPR016181">
    <property type="entry name" value="Acyl_CoA_acyltransferase"/>
</dbReference>
<dbReference type="SUPFAM" id="SSF55729">
    <property type="entry name" value="Acyl-CoA N-acyltransferases (Nat)"/>
    <property type="match status" value="1"/>
</dbReference>
<dbReference type="Pfam" id="PF00583">
    <property type="entry name" value="Acetyltransf_1"/>
    <property type="match status" value="1"/>
</dbReference>
<dbReference type="Gene3D" id="3.40.630.30">
    <property type="match status" value="1"/>
</dbReference>
<keyword evidence="2" id="KW-0012">Acyltransferase</keyword>
<sequence length="286" mass="31404">MPYFVRRETDLARFQLRAVPYLRAHEAANNLILGLLSRSHVDCPPEIMAWVENQDGICLVALKTDPAHNLILSFGFHPSAASVLARHLIQSGVLLPGVLGPRDSVAEFVDTWISRAAGVKAELAMRERIYQADTVVPPQRTAGAARLATAADIDALVPGVRAFIEEAMPESDPEEAPTLVEKKIREGFPKGGYWLWEVDGRWVSLAGFGGPTGHGIRVGPVYTPPAHRARGYGSQVVGSLTQTLLKAGYDHVFLFTDLANPTSNSIYQRLGYRPVTDVDQIQFRRL</sequence>
<dbReference type="RefSeq" id="WP_169096839.1">
    <property type="nucleotide sequence ID" value="NZ_JABBVZ010000008.1"/>
</dbReference>
<dbReference type="GO" id="GO:0016747">
    <property type="term" value="F:acyltransferase activity, transferring groups other than amino-acyl groups"/>
    <property type="evidence" value="ECO:0007669"/>
    <property type="project" value="InterPro"/>
</dbReference>
<evidence type="ECO:0000256" key="1">
    <source>
        <dbReference type="ARBA" id="ARBA00022679"/>
    </source>
</evidence>
<proteinExistence type="predicted"/>
<dbReference type="CDD" id="cd04301">
    <property type="entry name" value="NAT_SF"/>
    <property type="match status" value="1"/>
</dbReference>
<dbReference type="EMBL" id="JABBVZ010000008">
    <property type="protein sequence ID" value="NMP21462.1"/>
    <property type="molecule type" value="Genomic_DNA"/>
</dbReference>
<accession>A0A7Y0L1B3</accession>